<feature type="repeat" description="TPR" evidence="1">
    <location>
        <begin position="242"/>
        <end position="275"/>
    </location>
</feature>
<dbReference type="Pfam" id="PF13181">
    <property type="entry name" value="TPR_8"/>
    <property type="match status" value="2"/>
</dbReference>
<dbReference type="PROSITE" id="PS50887">
    <property type="entry name" value="GGDEF"/>
    <property type="match status" value="1"/>
</dbReference>
<feature type="transmembrane region" description="Helical" evidence="2">
    <location>
        <begin position="472"/>
        <end position="490"/>
    </location>
</feature>
<keyword evidence="2" id="KW-0472">Membrane</keyword>
<dbReference type="Proteomes" id="UP000049685">
    <property type="component" value="Unassembled WGS sequence"/>
</dbReference>
<name>A0A9P1L0X5_PARSO</name>
<dbReference type="PANTHER" id="PTHR45138">
    <property type="entry name" value="REGULATORY COMPONENTS OF SENSORY TRANSDUCTION SYSTEM"/>
    <property type="match status" value="1"/>
</dbReference>
<dbReference type="SMART" id="SM00267">
    <property type="entry name" value="GGDEF"/>
    <property type="match status" value="1"/>
</dbReference>
<dbReference type="GO" id="GO:1902201">
    <property type="term" value="P:negative regulation of bacterial-type flagellum-dependent cell motility"/>
    <property type="evidence" value="ECO:0007669"/>
    <property type="project" value="TreeGrafter"/>
</dbReference>
<protein>
    <submittedName>
        <fullName evidence="4">Diguanylate kinase signaling protein</fullName>
    </submittedName>
</protein>
<dbReference type="AlphaFoldDB" id="A0A9P1L0X5"/>
<gene>
    <name evidence="4" type="primary">cph2_2</name>
    <name evidence="4" type="ORF">UMC4404_17741</name>
</gene>
<evidence type="ECO:0000313" key="5">
    <source>
        <dbReference type="Proteomes" id="UP000049685"/>
    </source>
</evidence>
<keyword evidence="2" id="KW-0812">Transmembrane</keyword>
<evidence type="ECO:0000256" key="2">
    <source>
        <dbReference type="SAM" id="Phobius"/>
    </source>
</evidence>
<comment type="caution">
    <text evidence="4">The sequence shown here is derived from an EMBL/GenBank/DDBJ whole genome shotgun (WGS) entry which is preliminary data.</text>
</comment>
<organism evidence="4 5">
    <name type="scientific">Paraclostridium sordellii</name>
    <name type="common">Clostridium sordellii</name>
    <dbReference type="NCBI Taxonomy" id="1505"/>
    <lineage>
        <taxon>Bacteria</taxon>
        <taxon>Bacillati</taxon>
        <taxon>Bacillota</taxon>
        <taxon>Clostridia</taxon>
        <taxon>Peptostreptococcales</taxon>
        <taxon>Peptostreptococcaceae</taxon>
        <taxon>Paraclostridium</taxon>
    </lineage>
</organism>
<dbReference type="Gene3D" id="1.25.40.10">
    <property type="entry name" value="Tetratricopeptide repeat domain"/>
    <property type="match status" value="1"/>
</dbReference>
<dbReference type="Gene3D" id="3.30.70.270">
    <property type="match status" value="1"/>
</dbReference>
<sequence>MIRIKNLNKKRKTILFFMSIIFTIYFFNLYNKSKFKKDEILYKENIVMEIEKTYNNQSFDKKNIGEITKLINKTDKDTQYYFILGYIDYINKDYKSASKNFEQAKNKILETNSSFIKIYTYILLNKSLIHENKYDDLIENCKMAFKQIGRDKKYKNDNKIIWDNISTLIKNKDTINSSINILNTYLQETRDLNDECKINLIRNLGFLYSLDYRYSESIYQYLHLIKILDSNKNIRNINIHKSKVFTNIGDINYILGDYQMAIQYYDKAIGLEIENKTENAMTKSMAYINKISSYIEINKYDEAINLSKKIYSLLDYIDKDSRDDIEMLIYNNLALAYIYKHDFNKAQQLLNKSLELLKNDKIEFSLNKEVFINISYAEFYKEQKKYDKSLDIFNYTLQQSTQNGLGLEMHIYKSIIEIYKNKNDLDNYIKYNKALMDERDKLEIQFKKDYMKYATQLYERDELKSKEQQRKINMLILIFSIIILLLILISRMKVIKLLKKSNFIDGMTNLYNRKYLDYYIEKNKKNFDHKKVSIILIDIDYFKKYNDNYGHIKGDEIIKEVSNSLKNSIKDQGIVIRYGGEEMVLILPEVSIDNAKVIAEKIQESIRGKQIEHKYSDICHILTVSIGIYTNEFSQNEGIYKMIDNADKALYSAKNKGRNRYEVFYD</sequence>
<feature type="domain" description="GGDEF" evidence="3">
    <location>
        <begin position="530"/>
        <end position="666"/>
    </location>
</feature>
<dbReference type="InterPro" id="IPR019734">
    <property type="entry name" value="TPR_rpt"/>
</dbReference>
<reference evidence="5" key="1">
    <citation type="submission" date="2015-01" db="EMBL/GenBank/DDBJ databases">
        <authorList>
            <person name="Aslett A.Martin."/>
            <person name="De Silva Nishadi"/>
        </authorList>
    </citation>
    <scope>NUCLEOTIDE SEQUENCE [LARGE SCALE GENOMIC DNA]</scope>
    <source>
        <strain evidence="5">UMC4404</strain>
    </source>
</reference>
<feature type="repeat" description="TPR" evidence="1">
    <location>
        <begin position="327"/>
        <end position="360"/>
    </location>
</feature>
<keyword evidence="1" id="KW-0802">TPR repeat</keyword>
<accession>A0A9P1L0X5</accession>
<dbReference type="InterPro" id="IPR050469">
    <property type="entry name" value="Diguanylate_Cyclase"/>
</dbReference>
<dbReference type="EMBL" id="CDNY01000003">
    <property type="protein sequence ID" value="CEO33794.1"/>
    <property type="molecule type" value="Genomic_DNA"/>
</dbReference>
<dbReference type="GO" id="GO:0052621">
    <property type="term" value="F:diguanylate cyclase activity"/>
    <property type="evidence" value="ECO:0007669"/>
    <property type="project" value="TreeGrafter"/>
</dbReference>
<dbReference type="FunFam" id="3.30.70.270:FF:000001">
    <property type="entry name" value="Diguanylate cyclase domain protein"/>
    <property type="match status" value="1"/>
</dbReference>
<keyword evidence="4" id="KW-0808">Transferase</keyword>
<dbReference type="NCBIfam" id="TIGR00254">
    <property type="entry name" value="GGDEF"/>
    <property type="match status" value="1"/>
</dbReference>
<dbReference type="InterPro" id="IPR043128">
    <property type="entry name" value="Rev_trsase/Diguanyl_cyclase"/>
</dbReference>
<dbReference type="CDD" id="cd01949">
    <property type="entry name" value="GGDEF"/>
    <property type="match status" value="1"/>
</dbReference>
<dbReference type="Pfam" id="PF00990">
    <property type="entry name" value="GGDEF"/>
    <property type="match status" value="1"/>
</dbReference>
<feature type="transmembrane region" description="Helical" evidence="2">
    <location>
        <begin position="12"/>
        <end position="30"/>
    </location>
</feature>
<dbReference type="SUPFAM" id="SSF55073">
    <property type="entry name" value="Nucleotide cyclase"/>
    <property type="match status" value="1"/>
</dbReference>
<evidence type="ECO:0000256" key="1">
    <source>
        <dbReference type="PROSITE-ProRule" id="PRU00339"/>
    </source>
</evidence>
<dbReference type="SUPFAM" id="SSF48452">
    <property type="entry name" value="TPR-like"/>
    <property type="match status" value="1"/>
</dbReference>
<dbReference type="PANTHER" id="PTHR45138:SF9">
    <property type="entry name" value="DIGUANYLATE CYCLASE DGCM-RELATED"/>
    <property type="match status" value="1"/>
</dbReference>
<proteinExistence type="predicted"/>
<evidence type="ECO:0000313" key="4">
    <source>
        <dbReference type="EMBL" id="CEO33794.1"/>
    </source>
</evidence>
<dbReference type="InterPro" id="IPR000160">
    <property type="entry name" value="GGDEF_dom"/>
</dbReference>
<dbReference type="InterPro" id="IPR029787">
    <property type="entry name" value="Nucleotide_cyclase"/>
</dbReference>
<keyword evidence="4" id="KW-0418">Kinase</keyword>
<dbReference type="InterPro" id="IPR011990">
    <property type="entry name" value="TPR-like_helical_dom_sf"/>
</dbReference>
<dbReference type="SMART" id="SM00028">
    <property type="entry name" value="TPR"/>
    <property type="match status" value="6"/>
</dbReference>
<dbReference type="GO" id="GO:0016301">
    <property type="term" value="F:kinase activity"/>
    <property type="evidence" value="ECO:0007669"/>
    <property type="project" value="UniProtKB-KW"/>
</dbReference>
<evidence type="ECO:0000259" key="3">
    <source>
        <dbReference type="PROSITE" id="PS50887"/>
    </source>
</evidence>
<dbReference type="RefSeq" id="WP_057558852.1">
    <property type="nucleotide sequence ID" value="NZ_CDNY01000003.1"/>
</dbReference>
<dbReference type="GO" id="GO:0043709">
    <property type="term" value="P:cell adhesion involved in single-species biofilm formation"/>
    <property type="evidence" value="ECO:0007669"/>
    <property type="project" value="TreeGrafter"/>
</dbReference>
<dbReference type="PROSITE" id="PS50005">
    <property type="entry name" value="TPR"/>
    <property type="match status" value="2"/>
</dbReference>
<keyword evidence="2" id="KW-1133">Transmembrane helix</keyword>
<dbReference type="GO" id="GO:0005886">
    <property type="term" value="C:plasma membrane"/>
    <property type="evidence" value="ECO:0007669"/>
    <property type="project" value="TreeGrafter"/>
</dbReference>